<dbReference type="Proteomes" id="UP001562354">
    <property type="component" value="Unassembled WGS sequence"/>
</dbReference>
<dbReference type="PANTHER" id="PTHR33337:SF43">
    <property type="entry name" value="CENP-V_GFA DOMAIN-CONTAINING PROTEIN"/>
    <property type="match status" value="1"/>
</dbReference>
<dbReference type="EMBL" id="JBFMKM010000016">
    <property type="protein sequence ID" value="KAL1296919.1"/>
    <property type="molecule type" value="Genomic_DNA"/>
</dbReference>
<accession>A0ABR3P3P4</accession>
<keyword evidence="7" id="KW-1185">Reference proteome</keyword>
<evidence type="ECO:0000256" key="2">
    <source>
        <dbReference type="ARBA" id="ARBA00022723"/>
    </source>
</evidence>
<dbReference type="SUPFAM" id="SSF51316">
    <property type="entry name" value="Mss4-like"/>
    <property type="match status" value="1"/>
</dbReference>
<proteinExistence type="inferred from homology"/>
<keyword evidence="4" id="KW-0456">Lyase</keyword>
<comment type="similarity">
    <text evidence="1">Belongs to the Gfa family.</text>
</comment>
<evidence type="ECO:0000256" key="4">
    <source>
        <dbReference type="ARBA" id="ARBA00023239"/>
    </source>
</evidence>
<dbReference type="Gene3D" id="3.90.1590.10">
    <property type="entry name" value="glutathione-dependent formaldehyde- activating enzyme (gfa)"/>
    <property type="match status" value="1"/>
</dbReference>
<dbReference type="PROSITE" id="PS51891">
    <property type="entry name" value="CENP_V_GFA"/>
    <property type="match status" value="1"/>
</dbReference>
<evidence type="ECO:0000313" key="7">
    <source>
        <dbReference type="Proteomes" id="UP001562354"/>
    </source>
</evidence>
<keyword evidence="2" id="KW-0479">Metal-binding</keyword>
<evidence type="ECO:0000259" key="5">
    <source>
        <dbReference type="PROSITE" id="PS51891"/>
    </source>
</evidence>
<dbReference type="GeneID" id="95978230"/>
<protein>
    <recommendedName>
        <fullName evidence="5">CENP-V/GFA domain-containing protein</fullName>
    </recommendedName>
</protein>
<organism evidence="6 7">
    <name type="scientific">Neodothiora populina</name>
    <dbReference type="NCBI Taxonomy" id="2781224"/>
    <lineage>
        <taxon>Eukaryota</taxon>
        <taxon>Fungi</taxon>
        <taxon>Dikarya</taxon>
        <taxon>Ascomycota</taxon>
        <taxon>Pezizomycotina</taxon>
        <taxon>Dothideomycetes</taxon>
        <taxon>Dothideomycetidae</taxon>
        <taxon>Dothideales</taxon>
        <taxon>Dothioraceae</taxon>
        <taxon>Neodothiora</taxon>
    </lineage>
</organism>
<reference evidence="6 7" key="1">
    <citation type="submission" date="2024-07" db="EMBL/GenBank/DDBJ databases">
        <title>Draft sequence of the Neodothiora populina.</title>
        <authorList>
            <person name="Drown D.D."/>
            <person name="Schuette U.S."/>
            <person name="Buechlein A.B."/>
            <person name="Rusch D.R."/>
            <person name="Winton L.W."/>
            <person name="Adams G.A."/>
        </authorList>
    </citation>
    <scope>NUCLEOTIDE SEQUENCE [LARGE SCALE GENOMIC DNA]</scope>
    <source>
        <strain evidence="6 7">CPC 39397</strain>
    </source>
</reference>
<evidence type="ECO:0000256" key="3">
    <source>
        <dbReference type="ARBA" id="ARBA00022833"/>
    </source>
</evidence>
<dbReference type="PANTHER" id="PTHR33337">
    <property type="entry name" value="GFA DOMAIN-CONTAINING PROTEIN"/>
    <property type="match status" value="1"/>
</dbReference>
<dbReference type="Pfam" id="PF04828">
    <property type="entry name" value="GFA"/>
    <property type="match status" value="1"/>
</dbReference>
<comment type="caution">
    <text evidence="6">The sequence shown here is derived from an EMBL/GenBank/DDBJ whole genome shotgun (WGS) entry which is preliminary data.</text>
</comment>
<feature type="domain" description="CENP-V/GFA" evidence="5">
    <location>
        <begin position="3"/>
        <end position="119"/>
    </location>
</feature>
<evidence type="ECO:0000256" key="1">
    <source>
        <dbReference type="ARBA" id="ARBA00005495"/>
    </source>
</evidence>
<gene>
    <name evidence="6" type="ORF">AAFC00_004530</name>
</gene>
<name>A0ABR3P3P4_9PEZI</name>
<evidence type="ECO:0000313" key="6">
    <source>
        <dbReference type="EMBL" id="KAL1296919.1"/>
    </source>
</evidence>
<dbReference type="RefSeq" id="XP_069196601.1">
    <property type="nucleotide sequence ID" value="XM_069344184.1"/>
</dbReference>
<dbReference type="InterPro" id="IPR006913">
    <property type="entry name" value="CENP-V/GFA"/>
</dbReference>
<sequence>MTTEGRCLCGQVKITVSDKPLTDFDTLMCHCANCKRRSGGVASYAFIVPKQHVSMTGSSHTYYTDEDTGSGEAMQRSMCSHCGSPVCIIEAHAPDMRCLQYGLFADVVELPPPKLELFRSQACRWVTSVGQNVKQQA</sequence>
<dbReference type="InterPro" id="IPR011057">
    <property type="entry name" value="Mss4-like_sf"/>
</dbReference>
<keyword evidence="3" id="KW-0862">Zinc</keyword>